<protein>
    <submittedName>
        <fullName evidence="1">Uncharacterized protein</fullName>
    </submittedName>
</protein>
<sequence length="89" mass="10591">MSCKQLSKTSVDILCSFRWNRECFNPLGEIICCGKNELVATGCFLEWAHKIYYNQLEWAKNLEFKELLQTELIRRKYTNGYASWTRNFP</sequence>
<gene>
    <name evidence="1" type="ORF">DPMN_136615</name>
</gene>
<reference evidence="1" key="2">
    <citation type="submission" date="2020-11" db="EMBL/GenBank/DDBJ databases">
        <authorList>
            <person name="McCartney M.A."/>
            <person name="Auch B."/>
            <person name="Kono T."/>
            <person name="Mallez S."/>
            <person name="Becker A."/>
            <person name="Gohl D.M."/>
            <person name="Silverstein K.A.T."/>
            <person name="Koren S."/>
            <person name="Bechman K.B."/>
            <person name="Herman A."/>
            <person name="Abrahante J.E."/>
            <person name="Garbe J."/>
        </authorList>
    </citation>
    <scope>NUCLEOTIDE SEQUENCE</scope>
    <source>
        <strain evidence="1">Duluth1</strain>
        <tissue evidence="1">Whole animal</tissue>
    </source>
</reference>
<dbReference type="EMBL" id="JAIWYP010000006">
    <property type="protein sequence ID" value="KAH3808262.1"/>
    <property type="molecule type" value="Genomic_DNA"/>
</dbReference>
<evidence type="ECO:0000313" key="1">
    <source>
        <dbReference type="EMBL" id="KAH3808262.1"/>
    </source>
</evidence>
<organism evidence="1 2">
    <name type="scientific">Dreissena polymorpha</name>
    <name type="common">Zebra mussel</name>
    <name type="synonym">Mytilus polymorpha</name>
    <dbReference type="NCBI Taxonomy" id="45954"/>
    <lineage>
        <taxon>Eukaryota</taxon>
        <taxon>Metazoa</taxon>
        <taxon>Spiralia</taxon>
        <taxon>Lophotrochozoa</taxon>
        <taxon>Mollusca</taxon>
        <taxon>Bivalvia</taxon>
        <taxon>Autobranchia</taxon>
        <taxon>Heteroconchia</taxon>
        <taxon>Euheterodonta</taxon>
        <taxon>Imparidentia</taxon>
        <taxon>Neoheterodontei</taxon>
        <taxon>Myida</taxon>
        <taxon>Dreissenoidea</taxon>
        <taxon>Dreissenidae</taxon>
        <taxon>Dreissena</taxon>
    </lineage>
</organism>
<evidence type="ECO:0000313" key="2">
    <source>
        <dbReference type="Proteomes" id="UP000828390"/>
    </source>
</evidence>
<keyword evidence="2" id="KW-1185">Reference proteome</keyword>
<accession>A0A9D4G672</accession>
<dbReference type="AlphaFoldDB" id="A0A9D4G672"/>
<reference evidence="1" key="1">
    <citation type="journal article" date="2019" name="bioRxiv">
        <title>The Genome of the Zebra Mussel, Dreissena polymorpha: A Resource for Invasive Species Research.</title>
        <authorList>
            <person name="McCartney M.A."/>
            <person name="Auch B."/>
            <person name="Kono T."/>
            <person name="Mallez S."/>
            <person name="Zhang Y."/>
            <person name="Obille A."/>
            <person name="Becker A."/>
            <person name="Abrahante J.E."/>
            <person name="Garbe J."/>
            <person name="Badalamenti J.P."/>
            <person name="Herman A."/>
            <person name="Mangelson H."/>
            <person name="Liachko I."/>
            <person name="Sullivan S."/>
            <person name="Sone E.D."/>
            <person name="Koren S."/>
            <person name="Silverstein K.A.T."/>
            <person name="Beckman K.B."/>
            <person name="Gohl D.M."/>
        </authorList>
    </citation>
    <scope>NUCLEOTIDE SEQUENCE</scope>
    <source>
        <strain evidence="1">Duluth1</strain>
        <tissue evidence="1">Whole animal</tissue>
    </source>
</reference>
<comment type="caution">
    <text evidence="1">The sequence shown here is derived from an EMBL/GenBank/DDBJ whole genome shotgun (WGS) entry which is preliminary data.</text>
</comment>
<dbReference type="Proteomes" id="UP000828390">
    <property type="component" value="Unassembled WGS sequence"/>
</dbReference>
<proteinExistence type="predicted"/>
<name>A0A9D4G672_DREPO</name>